<gene>
    <name evidence="1" type="primary">Nfu_g_1_015688</name>
</gene>
<feature type="non-terminal residue" evidence="1">
    <location>
        <position position="1"/>
    </location>
</feature>
<evidence type="ECO:0000313" key="1">
    <source>
        <dbReference type="EMBL" id="SBQ78857.1"/>
    </source>
</evidence>
<reference evidence="1" key="1">
    <citation type="submission" date="2016-05" db="EMBL/GenBank/DDBJ databases">
        <authorList>
            <person name="Lavstsen T."/>
            <person name="Jespersen J.S."/>
        </authorList>
    </citation>
    <scope>NUCLEOTIDE SEQUENCE</scope>
    <source>
        <tissue evidence="1">Brain</tissue>
    </source>
</reference>
<accession>A0A1A8H6B1</accession>
<dbReference type="AlphaFoldDB" id="A0A1A8H6B1"/>
<protein>
    <submittedName>
        <fullName evidence="1">Uncharacterized protein</fullName>
    </submittedName>
</protein>
<feature type="non-terminal residue" evidence="1">
    <location>
        <position position="97"/>
    </location>
</feature>
<organism evidence="1">
    <name type="scientific">Nothobranchius korthausae</name>
    <dbReference type="NCBI Taxonomy" id="1143690"/>
    <lineage>
        <taxon>Eukaryota</taxon>
        <taxon>Metazoa</taxon>
        <taxon>Chordata</taxon>
        <taxon>Craniata</taxon>
        <taxon>Vertebrata</taxon>
        <taxon>Euteleostomi</taxon>
        <taxon>Actinopterygii</taxon>
        <taxon>Neopterygii</taxon>
        <taxon>Teleostei</taxon>
        <taxon>Neoteleostei</taxon>
        <taxon>Acanthomorphata</taxon>
        <taxon>Ovalentaria</taxon>
        <taxon>Atherinomorphae</taxon>
        <taxon>Cyprinodontiformes</taxon>
        <taxon>Nothobranchiidae</taxon>
        <taxon>Nothobranchius</taxon>
    </lineage>
</organism>
<name>A0A1A8H6B1_9TELE</name>
<proteinExistence type="predicted"/>
<reference evidence="1" key="2">
    <citation type="submission" date="2016-06" db="EMBL/GenBank/DDBJ databases">
        <title>The genome of a short-lived fish provides insights into sex chromosome evolution and the genetic control of aging.</title>
        <authorList>
            <person name="Reichwald K."/>
            <person name="Felder M."/>
            <person name="Petzold A."/>
            <person name="Koch P."/>
            <person name="Groth M."/>
            <person name="Platzer M."/>
        </authorList>
    </citation>
    <scope>NUCLEOTIDE SEQUENCE</scope>
    <source>
        <tissue evidence="1">Brain</tissue>
    </source>
</reference>
<sequence>CVIFDLECEGMKPPVKDPAYSLIYNIKEVMWCFNTRPIFVERIKLSSIVHGWDRRTVFDSRARGVAIMINKKVVCGLDHAPLSVDMKLMAHLSFSSP</sequence>
<dbReference type="EMBL" id="HAEC01010641">
    <property type="protein sequence ID" value="SBQ78857.1"/>
    <property type="molecule type" value="Transcribed_RNA"/>
</dbReference>